<keyword evidence="13" id="KW-0560">Oxidoreductase</keyword>
<keyword evidence="10" id="KW-0274">FAD</keyword>
<evidence type="ECO:0000256" key="14">
    <source>
        <dbReference type="ARBA" id="ARBA00023004"/>
    </source>
</evidence>
<evidence type="ECO:0000256" key="15">
    <source>
        <dbReference type="ARBA" id="ARBA00047419"/>
    </source>
</evidence>
<dbReference type="Gene3D" id="3.40.50.80">
    <property type="entry name" value="Nucleotide-binding domain of ferredoxin-NADP reductase (FNR) module"/>
    <property type="match status" value="1"/>
</dbReference>
<comment type="cofactor">
    <cofactor evidence="1">
        <name>FMN</name>
        <dbReference type="ChEBI" id="CHEBI:58210"/>
    </cofactor>
</comment>
<evidence type="ECO:0000256" key="12">
    <source>
        <dbReference type="ARBA" id="ARBA00022860"/>
    </source>
</evidence>
<evidence type="ECO:0000256" key="3">
    <source>
        <dbReference type="ARBA" id="ARBA00001970"/>
    </source>
</evidence>
<accession>A0A7J8H2Z1</accession>
<keyword evidence="12" id="KW-0112">Calmodulin-binding</keyword>
<comment type="cofactor">
    <cofactor evidence="3">
        <name>heme b</name>
        <dbReference type="ChEBI" id="CHEBI:60344"/>
    </cofactor>
</comment>
<dbReference type="GO" id="GO:0005516">
    <property type="term" value="F:calmodulin binding"/>
    <property type="evidence" value="ECO:0007669"/>
    <property type="project" value="UniProtKB-KW"/>
</dbReference>
<reference evidence="16 17" key="1">
    <citation type="journal article" date="2020" name="Nature">
        <title>Six reference-quality genomes reveal evolution of bat adaptations.</title>
        <authorList>
            <person name="Jebb D."/>
            <person name="Huang Z."/>
            <person name="Pippel M."/>
            <person name="Hughes G.M."/>
            <person name="Lavrichenko K."/>
            <person name="Devanna P."/>
            <person name="Winkler S."/>
            <person name="Jermiin L.S."/>
            <person name="Skirmuntt E.C."/>
            <person name="Katzourakis A."/>
            <person name="Burkitt-Gray L."/>
            <person name="Ray D.A."/>
            <person name="Sullivan K.A.M."/>
            <person name="Roscito J.G."/>
            <person name="Kirilenko B.M."/>
            <person name="Davalos L.M."/>
            <person name="Corthals A.P."/>
            <person name="Power M.L."/>
            <person name="Jones G."/>
            <person name="Ransome R.D."/>
            <person name="Dechmann D.K.N."/>
            <person name="Locatelli A.G."/>
            <person name="Puechmaille S.J."/>
            <person name="Fedrigo O."/>
            <person name="Jarvis E.D."/>
            <person name="Hiller M."/>
            <person name="Vernes S.C."/>
            <person name="Myers E.W."/>
            <person name="Teeling E.C."/>
        </authorList>
    </citation>
    <scope>NUCLEOTIDE SEQUENCE [LARGE SCALE GENOMIC DNA]</scope>
    <source>
        <strain evidence="16">MRouAeg1</strain>
        <tissue evidence="16">Muscle</tissue>
    </source>
</reference>
<evidence type="ECO:0000256" key="9">
    <source>
        <dbReference type="ARBA" id="ARBA00022723"/>
    </source>
</evidence>
<evidence type="ECO:0000256" key="5">
    <source>
        <dbReference type="ARBA" id="ARBA00012989"/>
    </source>
</evidence>
<dbReference type="GO" id="GO:0046872">
    <property type="term" value="F:metal ion binding"/>
    <property type="evidence" value="ECO:0007669"/>
    <property type="project" value="UniProtKB-KW"/>
</dbReference>
<evidence type="ECO:0000256" key="10">
    <source>
        <dbReference type="ARBA" id="ARBA00022827"/>
    </source>
</evidence>
<evidence type="ECO:0000256" key="6">
    <source>
        <dbReference type="ARBA" id="ARBA00022617"/>
    </source>
</evidence>
<gene>
    <name evidence="16" type="ORF">HJG63_014269</name>
</gene>
<keyword evidence="9" id="KW-0479">Metal-binding</keyword>
<evidence type="ECO:0000256" key="8">
    <source>
        <dbReference type="ARBA" id="ARBA00022643"/>
    </source>
</evidence>
<organism evidence="16 17">
    <name type="scientific">Rousettus aegyptiacus</name>
    <name type="common">Egyptian fruit bat</name>
    <name type="synonym">Pteropus aegyptiacus</name>
    <dbReference type="NCBI Taxonomy" id="9407"/>
    <lineage>
        <taxon>Eukaryota</taxon>
        <taxon>Metazoa</taxon>
        <taxon>Chordata</taxon>
        <taxon>Craniata</taxon>
        <taxon>Vertebrata</taxon>
        <taxon>Euteleostomi</taxon>
        <taxon>Mammalia</taxon>
        <taxon>Eutheria</taxon>
        <taxon>Laurasiatheria</taxon>
        <taxon>Chiroptera</taxon>
        <taxon>Yinpterochiroptera</taxon>
        <taxon>Pteropodoidea</taxon>
        <taxon>Pteropodidae</taxon>
        <taxon>Rousettinae</taxon>
        <taxon>Rousettus</taxon>
    </lineage>
</organism>
<keyword evidence="7" id="KW-0285">Flavoprotein</keyword>
<keyword evidence="14" id="KW-0408">Iron</keyword>
<dbReference type="AlphaFoldDB" id="A0A7J8H2Z1"/>
<dbReference type="PANTHER" id="PTHR43410:SF2">
    <property type="entry name" value="NITRIC OXIDE SYNTHASE"/>
    <property type="match status" value="1"/>
</dbReference>
<comment type="similarity">
    <text evidence="4">Belongs to the NOS family.</text>
</comment>
<evidence type="ECO:0000313" key="17">
    <source>
        <dbReference type="Proteomes" id="UP000593571"/>
    </source>
</evidence>
<dbReference type="Proteomes" id="UP000593571">
    <property type="component" value="Unassembled WGS sequence"/>
</dbReference>
<comment type="caution">
    <text evidence="16">The sequence shown here is derived from an EMBL/GenBank/DDBJ whole genome shotgun (WGS) entry which is preliminary data.</text>
</comment>
<evidence type="ECO:0000256" key="1">
    <source>
        <dbReference type="ARBA" id="ARBA00001917"/>
    </source>
</evidence>
<comment type="cofactor">
    <cofactor evidence="2">
        <name>(6R)-L-erythro-5,6,7,8-tetrahydrobiopterin</name>
        <dbReference type="ChEBI" id="CHEBI:59560"/>
    </cofactor>
</comment>
<evidence type="ECO:0000256" key="11">
    <source>
        <dbReference type="ARBA" id="ARBA00022857"/>
    </source>
</evidence>
<evidence type="ECO:0000313" key="16">
    <source>
        <dbReference type="EMBL" id="KAF6466673.1"/>
    </source>
</evidence>
<dbReference type="GO" id="GO:0004517">
    <property type="term" value="F:nitric-oxide synthase activity"/>
    <property type="evidence" value="ECO:0007669"/>
    <property type="project" value="UniProtKB-EC"/>
</dbReference>
<dbReference type="PANTHER" id="PTHR43410">
    <property type="entry name" value="NITRIC OXIDE SYNTHASE OXYGENASE"/>
    <property type="match status" value="1"/>
</dbReference>
<dbReference type="EMBL" id="JACASE010000005">
    <property type="protein sequence ID" value="KAF6466673.1"/>
    <property type="molecule type" value="Genomic_DNA"/>
</dbReference>
<dbReference type="InterPro" id="IPR039261">
    <property type="entry name" value="FNR_nucleotide-bd"/>
</dbReference>
<keyword evidence="6" id="KW-0349">Heme</keyword>
<evidence type="ECO:0000256" key="13">
    <source>
        <dbReference type="ARBA" id="ARBA00023002"/>
    </source>
</evidence>
<dbReference type="EC" id="1.14.13.39" evidence="5"/>
<keyword evidence="11" id="KW-0521">NADP</keyword>
<protein>
    <recommendedName>
        <fullName evidence="5">nitric-oxide synthase (NADPH)</fullName>
        <ecNumber evidence="5">1.14.13.39</ecNumber>
    </recommendedName>
</protein>
<dbReference type="InterPro" id="IPR050607">
    <property type="entry name" value="NOS"/>
</dbReference>
<proteinExistence type="inferred from homology"/>
<keyword evidence="17" id="KW-1185">Reference proteome</keyword>
<evidence type="ECO:0000256" key="7">
    <source>
        <dbReference type="ARBA" id="ARBA00022630"/>
    </source>
</evidence>
<name>A0A7J8H2Z1_ROUAE</name>
<keyword evidence="8" id="KW-0288">FMN</keyword>
<comment type="catalytic activity">
    <reaction evidence="15">
        <text>2 L-arginine + 3 NADPH + 4 O2 + H(+) = 2 L-citrulline + 2 nitric oxide + 3 NADP(+) + 4 H2O</text>
        <dbReference type="Rhea" id="RHEA:19897"/>
        <dbReference type="ChEBI" id="CHEBI:15377"/>
        <dbReference type="ChEBI" id="CHEBI:15378"/>
        <dbReference type="ChEBI" id="CHEBI:15379"/>
        <dbReference type="ChEBI" id="CHEBI:16480"/>
        <dbReference type="ChEBI" id="CHEBI:32682"/>
        <dbReference type="ChEBI" id="CHEBI:57743"/>
        <dbReference type="ChEBI" id="CHEBI:57783"/>
        <dbReference type="ChEBI" id="CHEBI:58349"/>
        <dbReference type="EC" id="1.14.13.39"/>
    </reaction>
    <physiologicalReaction direction="left-to-right" evidence="15">
        <dbReference type="Rhea" id="RHEA:19898"/>
    </physiologicalReaction>
</comment>
<evidence type="ECO:0000256" key="4">
    <source>
        <dbReference type="ARBA" id="ARBA00006267"/>
    </source>
</evidence>
<sequence length="129" mass="14393">MAADVLKAIQRIMTRQGKLSVEDAGVFISRLRDDNRYHEDIFGVTLRTYEVTNRLRSESIAFIEESKKDADDYAPPLEIAGNDLGHHKIEIKPHYLNLSSMPSPITLDYNLTSPVLGLKTTSGVSCTLS</sequence>
<evidence type="ECO:0000256" key="2">
    <source>
        <dbReference type="ARBA" id="ARBA00001950"/>
    </source>
</evidence>